<comment type="caution">
    <text evidence="1">The sequence shown here is derived from an EMBL/GenBank/DDBJ whole genome shotgun (WGS) entry which is preliminary data.</text>
</comment>
<dbReference type="RefSeq" id="WP_215240685.1">
    <property type="nucleotide sequence ID" value="NZ_CAJRAF010000002.1"/>
</dbReference>
<dbReference type="Pfam" id="PF07661">
    <property type="entry name" value="MORN_2"/>
    <property type="match status" value="3"/>
</dbReference>
<protein>
    <recommendedName>
        <fullName evidence="3">Toxin-antitoxin system YwqK family antitoxin</fullName>
    </recommendedName>
</protein>
<dbReference type="EMBL" id="CAJRAF010000002">
    <property type="protein sequence ID" value="CAG5008531.1"/>
    <property type="molecule type" value="Genomic_DNA"/>
</dbReference>
<proteinExistence type="predicted"/>
<dbReference type="Gene3D" id="3.90.930.1">
    <property type="match status" value="1"/>
</dbReference>
<accession>A0A916JGF5</accession>
<sequence length="196" mass="22660">MAVDFTVHLGRLLSKVFCTLLLIVSGCSSADLVWVDASDRGLQIRNGILYHKDQPFTGKVLHWYSGTHDTAAVSGYLNGREHGIWKKYYADGTPQETRYFDHGDKTGNYLVWWENGRKKLEYRFEHDEYEGTCREWSSTGVLIKEMNYTRGYEEGPQRMFYDNGKIRSNYVILNGRRYGLLGTKNCVNVTDSVFKK</sequence>
<dbReference type="Proteomes" id="UP000680038">
    <property type="component" value="Unassembled WGS sequence"/>
</dbReference>
<reference evidence="1" key="1">
    <citation type="submission" date="2021-04" db="EMBL/GenBank/DDBJ databases">
        <authorList>
            <person name="Rodrigo-Torres L."/>
            <person name="Arahal R. D."/>
            <person name="Lucena T."/>
        </authorList>
    </citation>
    <scope>NUCLEOTIDE SEQUENCE</scope>
    <source>
        <strain evidence="1">CECT 9275</strain>
    </source>
</reference>
<dbReference type="AlphaFoldDB" id="A0A916JGF5"/>
<name>A0A916JGF5_9BACT</name>
<keyword evidence="2" id="KW-1185">Reference proteome</keyword>
<gene>
    <name evidence="1" type="ORF">DYBT9275_04294</name>
</gene>
<organism evidence="1 2">
    <name type="scientific">Dyadobacter helix</name>
    <dbReference type="NCBI Taxonomy" id="2822344"/>
    <lineage>
        <taxon>Bacteria</taxon>
        <taxon>Pseudomonadati</taxon>
        <taxon>Bacteroidota</taxon>
        <taxon>Cytophagia</taxon>
        <taxon>Cytophagales</taxon>
        <taxon>Spirosomataceae</taxon>
        <taxon>Dyadobacter</taxon>
    </lineage>
</organism>
<dbReference type="InterPro" id="IPR011652">
    <property type="entry name" value="MORN_2"/>
</dbReference>
<dbReference type="SUPFAM" id="SSF82185">
    <property type="entry name" value="Histone H3 K4-specific methyltransferase SET7/9 N-terminal domain"/>
    <property type="match status" value="1"/>
</dbReference>
<evidence type="ECO:0000313" key="1">
    <source>
        <dbReference type="EMBL" id="CAG5008531.1"/>
    </source>
</evidence>
<evidence type="ECO:0000313" key="2">
    <source>
        <dbReference type="Proteomes" id="UP000680038"/>
    </source>
</evidence>
<evidence type="ECO:0008006" key="3">
    <source>
        <dbReference type="Google" id="ProtNLM"/>
    </source>
</evidence>